<name>A0ABN2JV92_9MICO</name>
<dbReference type="InterPro" id="IPR053144">
    <property type="entry name" value="Acetyltransferase_Butenolide"/>
</dbReference>
<dbReference type="InterPro" id="IPR000182">
    <property type="entry name" value="GNAT_dom"/>
</dbReference>
<dbReference type="SUPFAM" id="SSF55729">
    <property type="entry name" value="Acyl-CoA N-acyltransferases (Nat)"/>
    <property type="match status" value="1"/>
</dbReference>
<sequence>MLDWVTVPDPTLHPDYEFSADPARLDAARVHALLAEHAYWAAGRTREVQDRALAGSRSYGVYLRATGDLVAYARLVTDTVTFAWLADVIVDPAHRGRGLGTAVVTGAIADVEPLGLRRLLLKASDEGKGVYARLGFELVDEPDRWMQWRPVPRHLP</sequence>
<dbReference type="Gene3D" id="3.40.630.30">
    <property type="match status" value="1"/>
</dbReference>
<dbReference type="CDD" id="cd04301">
    <property type="entry name" value="NAT_SF"/>
    <property type="match status" value="1"/>
</dbReference>
<organism evidence="2 3">
    <name type="scientific">Isoptericola hypogeus</name>
    <dbReference type="NCBI Taxonomy" id="300179"/>
    <lineage>
        <taxon>Bacteria</taxon>
        <taxon>Bacillati</taxon>
        <taxon>Actinomycetota</taxon>
        <taxon>Actinomycetes</taxon>
        <taxon>Micrococcales</taxon>
        <taxon>Promicromonosporaceae</taxon>
        <taxon>Isoptericola</taxon>
    </lineage>
</organism>
<proteinExistence type="predicted"/>
<keyword evidence="3" id="KW-1185">Reference proteome</keyword>
<dbReference type="RefSeq" id="WP_344250551.1">
    <property type="nucleotide sequence ID" value="NZ_BAAAPM010000009.1"/>
</dbReference>
<dbReference type="PANTHER" id="PTHR43233">
    <property type="entry name" value="FAMILY N-ACETYLTRANSFERASE, PUTATIVE (AFU_ORTHOLOGUE AFUA_6G03350)-RELATED"/>
    <property type="match status" value="1"/>
</dbReference>
<evidence type="ECO:0000313" key="2">
    <source>
        <dbReference type="EMBL" id="GAA1739983.1"/>
    </source>
</evidence>
<protein>
    <submittedName>
        <fullName evidence="2">GNAT family N-acetyltransferase</fullName>
    </submittedName>
</protein>
<reference evidence="2 3" key="1">
    <citation type="journal article" date="2019" name="Int. J. Syst. Evol. Microbiol.">
        <title>The Global Catalogue of Microorganisms (GCM) 10K type strain sequencing project: providing services to taxonomists for standard genome sequencing and annotation.</title>
        <authorList>
            <consortium name="The Broad Institute Genomics Platform"/>
            <consortium name="The Broad Institute Genome Sequencing Center for Infectious Disease"/>
            <person name="Wu L."/>
            <person name="Ma J."/>
        </authorList>
    </citation>
    <scope>NUCLEOTIDE SEQUENCE [LARGE SCALE GENOMIC DNA]</scope>
    <source>
        <strain evidence="2 3">JCM 15589</strain>
    </source>
</reference>
<evidence type="ECO:0000259" key="1">
    <source>
        <dbReference type="PROSITE" id="PS51186"/>
    </source>
</evidence>
<dbReference type="PROSITE" id="PS51186">
    <property type="entry name" value="GNAT"/>
    <property type="match status" value="1"/>
</dbReference>
<feature type="domain" description="N-acetyltransferase" evidence="1">
    <location>
        <begin position="16"/>
        <end position="156"/>
    </location>
</feature>
<dbReference type="Proteomes" id="UP001501138">
    <property type="component" value="Unassembled WGS sequence"/>
</dbReference>
<accession>A0ABN2JV92</accession>
<evidence type="ECO:0000313" key="3">
    <source>
        <dbReference type="Proteomes" id="UP001501138"/>
    </source>
</evidence>
<gene>
    <name evidence="2" type="ORF">GCM10009809_39400</name>
</gene>
<dbReference type="Pfam" id="PF00583">
    <property type="entry name" value="Acetyltransf_1"/>
    <property type="match status" value="1"/>
</dbReference>
<dbReference type="InterPro" id="IPR016181">
    <property type="entry name" value="Acyl_CoA_acyltransferase"/>
</dbReference>
<dbReference type="PANTHER" id="PTHR43233:SF1">
    <property type="entry name" value="FAMILY N-ACETYLTRANSFERASE, PUTATIVE (AFU_ORTHOLOGUE AFUA_6G03350)-RELATED"/>
    <property type="match status" value="1"/>
</dbReference>
<comment type="caution">
    <text evidence="2">The sequence shown here is derived from an EMBL/GenBank/DDBJ whole genome shotgun (WGS) entry which is preliminary data.</text>
</comment>
<dbReference type="EMBL" id="BAAAPM010000009">
    <property type="protein sequence ID" value="GAA1739983.1"/>
    <property type="molecule type" value="Genomic_DNA"/>
</dbReference>